<dbReference type="OrthoDB" id="38106at2759"/>
<dbReference type="PANTHER" id="PTHR10644">
    <property type="entry name" value="DNA REPAIR/RNA PROCESSING CPSF FAMILY"/>
    <property type="match status" value="1"/>
</dbReference>
<evidence type="ECO:0000259" key="2">
    <source>
        <dbReference type="Pfam" id="PF10433"/>
    </source>
</evidence>
<name>A0A9N8DK79_9STRA</name>
<feature type="compositionally biased region" description="Low complexity" evidence="1">
    <location>
        <begin position="89"/>
        <end position="106"/>
    </location>
</feature>
<evidence type="ECO:0000313" key="4">
    <source>
        <dbReference type="Proteomes" id="UP001153069"/>
    </source>
</evidence>
<feature type="compositionally biased region" description="Low complexity" evidence="1">
    <location>
        <begin position="498"/>
        <end position="515"/>
    </location>
</feature>
<proteinExistence type="predicted"/>
<dbReference type="EMBL" id="CAICTM010000203">
    <property type="protein sequence ID" value="CAB9504647.1"/>
    <property type="molecule type" value="Genomic_DNA"/>
</dbReference>
<keyword evidence="4" id="KW-1185">Reference proteome</keyword>
<accession>A0A9N8DK79</accession>
<dbReference type="InterPro" id="IPR015943">
    <property type="entry name" value="WD40/YVTN_repeat-like_dom_sf"/>
</dbReference>
<comment type="caution">
    <text evidence="3">The sequence shown here is derived from an EMBL/GenBank/DDBJ whole genome shotgun (WGS) entry which is preliminary data.</text>
</comment>
<protein>
    <submittedName>
        <fullName evidence="3">Damage-binding protein 1</fullName>
    </submittedName>
</protein>
<reference evidence="3" key="1">
    <citation type="submission" date="2020-06" db="EMBL/GenBank/DDBJ databases">
        <authorList>
            <consortium name="Plant Systems Biology data submission"/>
        </authorList>
    </citation>
    <scope>NUCLEOTIDE SEQUENCE</scope>
    <source>
        <strain evidence="3">D6</strain>
    </source>
</reference>
<dbReference type="Proteomes" id="UP001153069">
    <property type="component" value="Unassembled WGS sequence"/>
</dbReference>
<organism evidence="3 4">
    <name type="scientific">Seminavis robusta</name>
    <dbReference type="NCBI Taxonomy" id="568900"/>
    <lineage>
        <taxon>Eukaryota</taxon>
        <taxon>Sar</taxon>
        <taxon>Stramenopiles</taxon>
        <taxon>Ochrophyta</taxon>
        <taxon>Bacillariophyta</taxon>
        <taxon>Bacillariophyceae</taxon>
        <taxon>Bacillariophycidae</taxon>
        <taxon>Naviculales</taxon>
        <taxon>Naviculaceae</taxon>
        <taxon>Seminavis</taxon>
    </lineage>
</organism>
<feature type="region of interest" description="Disordered" evidence="1">
    <location>
        <begin position="1"/>
        <end position="34"/>
    </location>
</feature>
<dbReference type="InterPro" id="IPR018846">
    <property type="entry name" value="Beta-prop_RSE1/DDB1/CPSF1_1st"/>
</dbReference>
<feature type="domain" description="RSE1/DDB1/CPSF1 first beta-propeller" evidence="2">
    <location>
        <begin position="122"/>
        <end position="449"/>
    </location>
</feature>
<feature type="compositionally biased region" description="Low complexity" evidence="1">
    <location>
        <begin position="371"/>
        <end position="384"/>
    </location>
</feature>
<evidence type="ECO:0000256" key="1">
    <source>
        <dbReference type="SAM" id="MobiDB-lite"/>
    </source>
</evidence>
<feature type="region of interest" description="Disordered" evidence="1">
    <location>
        <begin position="359"/>
        <end position="384"/>
    </location>
</feature>
<feature type="region of interest" description="Disordered" evidence="1">
    <location>
        <begin position="460"/>
        <end position="516"/>
    </location>
</feature>
<feature type="compositionally biased region" description="Low complexity" evidence="1">
    <location>
        <begin position="479"/>
        <end position="488"/>
    </location>
</feature>
<sequence>MSSGNTANTATGTSSASGTPKSNTNSSSATTSGKSTIAKEVSHYVVTAHPPGGVLFTCKGHFVASHDAASTQDVIVAKSRRLELRTWQSSSNNSTTNANSTTTSNNDGGGGDHNKTSLFPVLATTPIHGRLTCLQTLKLKKSSVDMIFVTTDRHQYAVLSYEPTMRPYPFRTHASGRLPSGEDPSLLGRRSESGPLVAMDPQHRCIALHWLDGLVTIIPIDQNYNPPLETTAAATDNMPAYWPKAASSQSNSNNNKSCLKEPFHVRMEERTLLNMVFLQANNSSANSASSGNLKTDEGTAADVQIPPQLTLLHQDSRGTQHVYTHSVDLRKHSFSAGNLKRSRVDGGSSWMIPVPASRPILQPPQGDAAATTSNNNTTTTTKPNGTITLGGVIVLGQRQITYANPTTTKVTPVPPCLFLSWDALPDDPKGMPRYLLADEFGNLHLLSFLTYHARIYTRGQSVGTDSRRTHSQWTEGHPAATTNNNNNAMEDDHSVDDATTTAAGNTSNNNNSSSGDMDWMVDSTYLTVVEEYTHLGPIVDFDLVPTAPGLANNTNTNQPSQVVTASGTSRADLFDSFAMVLA</sequence>
<gene>
    <name evidence="3" type="ORF">SEMRO_204_G085810.1</name>
</gene>
<dbReference type="Gene3D" id="2.130.10.10">
    <property type="entry name" value="YVTN repeat-like/Quinoprotein amine dehydrogenase"/>
    <property type="match status" value="1"/>
</dbReference>
<evidence type="ECO:0000313" key="3">
    <source>
        <dbReference type="EMBL" id="CAB9504647.1"/>
    </source>
</evidence>
<dbReference type="InterPro" id="IPR050358">
    <property type="entry name" value="RSE1/DDB1/CFT1"/>
</dbReference>
<dbReference type="Pfam" id="PF10433">
    <property type="entry name" value="Beta-prop_RSE1_1st"/>
    <property type="match status" value="1"/>
</dbReference>
<dbReference type="AlphaFoldDB" id="A0A9N8DK79"/>
<feature type="region of interest" description="Disordered" evidence="1">
    <location>
        <begin position="86"/>
        <end position="117"/>
    </location>
</feature>